<dbReference type="GO" id="GO:0005509">
    <property type="term" value="F:calcium ion binding"/>
    <property type="evidence" value="ECO:0007669"/>
    <property type="project" value="InterPro"/>
</dbReference>
<dbReference type="EMBL" id="JADGJW010000130">
    <property type="protein sequence ID" value="KAJ3223430.1"/>
    <property type="molecule type" value="Genomic_DNA"/>
</dbReference>
<dbReference type="GO" id="GO:0005737">
    <property type="term" value="C:cytoplasm"/>
    <property type="evidence" value="ECO:0007669"/>
    <property type="project" value="TreeGrafter"/>
</dbReference>
<evidence type="ECO:0000256" key="3">
    <source>
        <dbReference type="ARBA" id="ARBA00023216"/>
    </source>
</evidence>
<dbReference type="GO" id="GO:0012506">
    <property type="term" value="C:vesicle membrane"/>
    <property type="evidence" value="ECO:0007669"/>
    <property type="project" value="TreeGrafter"/>
</dbReference>
<gene>
    <name evidence="5" type="primary">ANXA1</name>
    <name evidence="5" type="ORF">HK099_001154</name>
</gene>
<dbReference type="PANTHER" id="PTHR10502:SF102">
    <property type="entry name" value="ANNEXIN B11"/>
    <property type="match status" value="1"/>
</dbReference>
<protein>
    <submittedName>
        <fullName evidence="5">Annexin A1</fullName>
    </submittedName>
</protein>
<dbReference type="AlphaFoldDB" id="A0AAD5XXB9"/>
<sequence>MNLTVAENSLLKFPEPRRSVSSSNSTYINANIHQNGQQSLPFQTVNNNLLSCSNDPILSEHFQTSKVNFKNVYQSMENAYSSHNTTTTSTFSGLIPFPQPHLPSTSPTQNVMVATPMNSTLVPNTNPPSIYPSVLLSTPPVLENGVITPAPVTQNLIFANTTPQQQIFPTSISNQYVSSVPVYPNVISTATPTNQNILTNATTVNKIIKTQSPIGQNLLIPVNKQALPNSTQIVSNLISTPVNHSVTQLPSNLNNNIVISPGQQNVINTPAPLNTIVLPTSAPLRQNVITSPMTANKVVLSAPSNAKILPTSASLQSILTPTALSNNQNIIANSLTGSKVLITTSNALTHASPNNTIPLQQTVLPSSSPVNKYVISTPVNSNVISTASPIQQNFVTPATTQFNSMTSAPMHYVTSTTNAPLHHSNTSVTLHLNNTSAPLHPSNTIAPLLHNNPSLPLQQDTVTTVETTRYSNTLTTNPKLSATSTQLETKKKVKQNIEKETLKSGTTKKKPYFKIFISKFKSVNKNSNSVVINNSSTRRDESIDIDSATLQHAISEKFTADDEMKANIKKEPTLVVRNCSISNPDSPKNTSVANISENKIDAKKKGGNITNEKEMEDLFRKENILKTKKKVKQKKNSKGNEAKVPLKSEISNRKKNAVNSSLKYEYKIDRNSTTCVNELAAEEQNNGANTEIADEICATEEMKEEIDVIFASEENKVDSANVTDNEVDPSANNKVDDLSVLKDPSRLSNRNSLEANNQDIFNVERPQTDFHFNSNLAPFFVDDSMSSISEVETDINVKNSPYYLPKIQKCGRLLPTSEEEFQNILLEIKNKAANDSVTNPVTKVDDITELIKEKSVKNPSRELKNQKNKGSFSFLKKSANLNDFYLGDKFLEKQKKARQVLTIKKLQGLSTSTNITYQKQHLYDNRVPKKSHIEYANFGQQNYTLKGDLILLKKAVAKELFTDEAIIIEIIGTRPIEHLEEINKVFNYNGKSLLNCLKKGTDANVYETCKSILKNRFDYDSICIFDSLRGIFGADLDSIYEILSGRTNYEITEIKKHFKWRYKIPLLEAIYQKVSSNLKDFFKILLTAKRNENEIPTEENIIFCYEKLKICLKNKRGDYHDVLTMLCTNSVEVLKLAFEMFSHLERNTYHNQLYNKFGVISESDKFLLKIVHSIHDCIKFGVLEIESSMRGIGMKEFKMIRLLSRFTRMGILRKIEELYEFKNNGLSLRQKLIRETTGTFRTLLIAFLDREESHANCF</sequence>
<dbReference type="GO" id="GO:0005886">
    <property type="term" value="C:plasma membrane"/>
    <property type="evidence" value="ECO:0007669"/>
    <property type="project" value="TreeGrafter"/>
</dbReference>
<evidence type="ECO:0000313" key="5">
    <source>
        <dbReference type="EMBL" id="KAJ3223430.1"/>
    </source>
</evidence>
<dbReference type="SUPFAM" id="SSF47874">
    <property type="entry name" value="Annexin"/>
    <property type="match status" value="1"/>
</dbReference>
<dbReference type="InterPro" id="IPR018502">
    <property type="entry name" value="Annexin_repeat"/>
</dbReference>
<evidence type="ECO:0000256" key="1">
    <source>
        <dbReference type="ARBA" id="ARBA00007831"/>
    </source>
</evidence>
<evidence type="ECO:0000313" key="6">
    <source>
        <dbReference type="Proteomes" id="UP001211065"/>
    </source>
</evidence>
<evidence type="ECO:0000256" key="4">
    <source>
        <dbReference type="SAM" id="MobiDB-lite"/>
    </source>
</evidence>
<dbReference type="Proteomes" id="UP001211065">
    <property type="component" value="Unassembled WGS sequence"/>
</dbReference>
<dbReference type="Pfam" id="PF00191">
    <property type="entry name" value="Annexin"/>
    <property type="match status" value="1"/>
</dbReference>
<dbReference type="SMART" id="SM00335">
    <property type="entry name" value="ANX"/>
    <property type="match status" value="2"/>
</dbReference>
<dbReference type="GO" id="GO:0005544">
    <property type="term" value="F:calcium-dependent phospholipid binding"/>
    <property type="evidence" value="ECO:0007669"/>
    <property type="project" value="InterPro"/>
</dbReference>
<dbReference type="GO" id="GO:0005634">
    <property type="term" value="C:nucleus"/>
    <property type="evidence" value="ECO:0007669"/>
    <property type="project" value="TreeGrafter"/>
</dbReference>
<evidence type="ECO:0000256" key="2">
    <source>
        <dbReference type="ARBA" id="ARBA00022737"/>
    </source>
</evidence>
<comment type="similarity">
    <text evidence="1">Belongs to the annexin family.</text>
</comment>
<keyword evidence="3" id="KW-0041">Annexin</keyword>
<feature type="region of interest" description="Disordered" evidence="4">
    <location>
        <begin position="629"/>
        <end position="649"/>
    </location>
</feature>
<reference evidence="5" key="1">
    <citation type="submission" date="2020-05" db="EMBL/GenBank/DDBJ databases">
        <title>Phylogenomic resolution of chytrid fungi.</title>
        <authorList>
            <person name="Stajich J.E."/>
            <person name="Amses K."/>
            <person name="Simmons R."/>
            <person name="Seto K."/>
            <person name="Myers J."/>
            <person name="Bonds A."/>
            <person name="Quandt C.A."/>
            <person name="Barry K."/>
            <person name="Liu P."/>
            <person name="Grigoriev I."/>
            <person name="Longcore J.E."/>
            <person name="James T.Y."/>
        </authorList>
    </citation>
    <scope>NUCLEOTIDE SEQUENCE</scope>
    <source>
        <strain evidence="5">JEL0476</strain>
    </source>
</reference>
<accession>A0AAD5XXB9</accession>
<organism evidence="5 6">
    <name type="scientific">Clydaea vesicula</name>
    <dbReference type="NCBI Taxonomy" id="447962"/>
    <lineage>
        <taxon>Eukaryota</taxon>
        <taxon>Fungi</taxon>
        <taxon>Fungi incertae sedis</taxon>
        <taxon>Chytridiomycota</taxon>
        <taxon>Chytridiomycota incertae sedis</taxon>
        <taxon>Chytridiomycetes</taxon>
        <taxon>Lobulomycetales</taxon>
        <taxon>Lobulomycetaceae</taxon>
        <taxon>Clydaea</taxon>
    </lineage>
</organism>
<dbReference type="Gene3D" id="1.10.220.10">
    <property type="entry name" value="Annexin"/>
    <property type="match status" value="2"/>
</dbReference>
<dbReference type="InterPro" id="IPR037104">
    <property type="entry name" value="Annexin_sf"/>
</dbReference>
<name>A0AAD5XXB9_9FUNG</name>
<feature type="compositionally biased region" description="Basic and acidic residues" evidence="4">
    <location>
        <begin position="638"/>
        <end position="649"/>
    </location>
</feature>
<dbReference type="GO" id="GO:0001786">
    <property type="term" value="F:phosphatidylserine binding"/>
    <property type="evidence" value="ECO:0007669"/>
    <property type="project" value="TreeGrafter"/>
</dbReference>
<dbReference type="PANTHER" id="PTHR10502">
    <property type="entry name" value="ANNEXIN"/>
    <property type="match status" value="1"/>
</dbReference>
<keyword evidence="2" id="KW-0677">Repeat</keyword>
<comment type="caution">
    <text evidence="5">The sequence shown here is derived from an EMBL/GenBank/DDBJ whole genome shotgun (WGS) entry which is preliminary data.</text>
</comment>
<keyword evidence="6" id="KW-1185">Reference proteome</keyword>
<proteinExistence type="inferred from homology"/>